<dbReference type="SUPFAM" id="SSF55331">
    <property type="entry name" value="Tautomerase/MIF"/>
    <property type="match status" value="1"/>
</dbReference>
<evidence type="ECO:0000313" key="2">
    <source>
        <dbReference type="Proteomes" id="UP000002705"/>
    </source>
</evidence>
<dbReference type="EMBL" id="CP000150">
    <property type="protein sequence ID" value="ABB06558.1"/>
    <property type="molecule type" value="Genomic_DNA"/>
</dbReference>
<dbReference type="PANTHER" id="PTHR38460">
    <property type="entry name" value="TAUTOMERASE YOLI-RELATED"/>
    <property type="match status" value="1"/>
</dbReference>
<dbReference type="Gene3D" id="3.30.429.10">
    <property type="entry name" value="Macrophage Migration Inhibitory Factor"/>
    <property type="match status" value="1"/>
</dbReference>
<dbReference type="Proteomes" id="UP000002705">
    <property type="component" value="Chromosome 3"/>
</dbReference>
<gene>
    <name evidence="1" type="ordered locus">Bcep18194_C7514</name>
</gene>
<dbReference type="InterPro" id="IPR037479">
    <property type="entry name" value="Tauto_MSAD"/>
</dbReference>
<reference evidence="1" key="1">
    <citation type="submission" date="2009-01" db="EMBL/GenBank/DDBJ databases">
        <title>Complete sequence of chromosome 3 of Burkholderia sp. 383.</title>
        <authorList>
            <consortium name="US DOE Joint Genome Institute"/>
            <person name="Copeland A."/>
            <person name="Lucas S."/>
            <person name="Lapidus A."/>
            <person name="Barry K."/>
            <person name="Detter J.C."/>
            <person name="Glavina T."/>
            <person name="Hammon N."/>
            <person name="Israni S."/>
            <person name="Pitluck S."/>
            <person name="Chain P."/>
            <person name="Malfatti S."/>
            <person name="Shin M."/>
            <person name="Vergez L."/>
            <person name="Schmutz J."/>
            <person name="Larimer F."/>
            <person name="Land M."/>
            <person name="Kyrpides N."/>
            <person name="Lykidis A."/>
            <person name="Richardson P."/>
        </authorList>
    </citation>
    <scope>NUCLEOTIDE SEQUENCE</scope>
    <source>
        <strain evidence="1">383</strain>
    </source>
</reference>
<protein>
    <submittedName>
        <fullName evidence="1">4-oxalocrotonate tautomerase</fullName>
    </submittedName>
</protein>
<proteinExistence type="predicted"/>
<dbReference type="AlphaFoldDB" id="Q39LV8"/>
<dbReference type="PATRIC" id="fig|482957.22.peg.8117"/>
<sequence length="143" mass="16009">MPCRHYPAPGENPVPMLKFDLIEGRTDEQVRTLLDAAHQAMVQAFDVPATDRYQSVTQHRPGELVVEDTGLGYPRSRDVVLLTAVSRQRTEPQKLAFYRLLVENLQTQCGISPDDVIVSIVENGDADWSFGRGRAQFITGELI</sequence>
<evidence type="ECO:0000313" key="1">
    <source>
        <dbReference type="EMBL" id="ABB06558.1"/>
    </source>
</evidence>
<dbReference type="HOGENOM" id="CLU_148073_0_0_4"/>
<keyword evidence="2" id="KW-1185">Reference proteome</keyword>
<dbReference type="InterPro" id="IPR014347">
    <property type="entry name" value="Tautomerase/MIF_sf"/>
</dbReference>
<name>Q39LV8_BURL3</name>
<organism evidence="1 2">
    <name type="scientific">Burkholderia lata (strain ATCC 17760 / DSM 23089 / LMG 22485 / NCIMB 9086 / R18194 / 383)</name>
    <dbReference type="NCBI Taxonomy" id="482957"/>
    <lineage>
        <taxon>Bacteria</taxon>
        <taxon>Pseudomonadati</taxon>
        <taxon>Pseudomonadota</taxon>
        <taxon>Betaproteobacteria</taxon>
        <taxon>Burkholderiales</taxon>
        <taxon>Burkholderiaceae</taxon>
        <taxon>Burkholderia</taxon>
        <taxon>Burkholderia cepacia complex</taxon>
    </lineage>
</organism>
<dbReference type="Pfam" id="PF14552">
    <property type="entry name" value="Tautomerase_2"/>
    <property type="match status" value="1"/>
</dbReference>
<accession>Q39LV8</accession>
<dbReference type="PANTHER" id="PTHR38460:SF1">
    <property type="entry name" value="TAUTOMERASE YOLI-RELATED"/>
    <property type="match status" value="1"/>
</dbReference>
<dbReference type="KEGG" id="bur:Bcep18194_C7514"/>